<accession>A0A1H0YJC4</accession>
<dbReference type="GO" id="GO:0005886">
    <property type="term" value="C:plasma membrane"/>
    <property type="evidence" value="ECO:0007669"/>
    <property type="project" value="UniProtKB-SubCell"/>
</dbReference>
<dbReference type="AlphaFoldDB" id="A0A1H0YJC4"/>
<evidence type="ECO:0000256" key="1">
    <source>
        <dbReference type="ARBA" id="ARBA00004651"/>
    </source>
</evidence>
<dbReference type="PANTHER" id="PTHR30250">
    <property type="entry name" value="PST FAMILY PREDICTED COLANIC ACID TRANSPORTER"/>
    <property type="match status" value="1"/>
</dbReference>
<evidence type="ECO:0000256" key="5">
    <source>
        <dbReference type="ARBA" id="ARBA00023136"/>
    </source>
</evidence>
<dbReference type="EMBL" id="FNKD01000001">
    <property type="protein sequence ID" value="SDQ15292.1"/>
    <property type="molecule type" value="Genomic_DNA"/>
</dbReference>
<keyword evidence="5 6" id="KW-0472">Membrane</keyword>
<dbReference type="RefSeq" id="WP_092491547.1">
    <property type="nucleotide sequence ID" value="NZ_FNKD01000001.1"/>
</dbReference>
<dbReference type="InterPro" id="IPR050833">
    <property type="entry name" value="Poly_Biosynth_Transport"/>
</dbReference>
<reference evidence="7 8" key="1">
    <citation type="submission" date="2016-10" db="EMBL/GenBank/DDBJ databases">
        <authorList>
            <person name="de Groot N.N."/>
        </authorList>
    </citation>
    <scope>NUCLEOTIDE SEQUENCE [LARGE SCALE GENOMIC DNA]</scope>
    <source>
        <strain evidence="7 8">CGMCC 1.10449</strain>
    </source>
</reference>
<proteinExistence type="predicted"/>
<keyword evidence="4 6" id="KW-1133">Transmembrane helix</keyword>
<feature type="transmembrane region" description="Helical" evidence="6">
    <location>
        <begin position="245"/>
        <end position="267"/>
    </location>
</feature>
<dbReference type="STRING" id="553311.SAMN05216231_0688"/>
<keyword evidence="3 6" id="KW-0812">Transmembrane</keyword>
<evidence type="ECO:0000256" key="4">
    <source>
        <dbReference type="ARBA" id="ARBA00022989"/>
    </source>
</evidence>
<organism evidence="7 8">
    <name type="scientific">Virgibacillus salinus</name>
    <dbReference type="NCBI Taxonomy" id="553311"/>
    <lineage>
        <taxon>Bacteria</taxon>
        <taxon>Bacillati</taxon>
        <taxon>Bacillota</taxon>
        <taxon>Bacilli</taxon>
        <taxon>Bacillales</taxon>
        <taxon>Bacillaceae</taxon>
        <taxon>Virgibacillus</taxon>
    </lineage>
</organism>
<feature type="transmembrane region" description="Helical" evidence="6">
    <location>
        <begin position="373"/>
        <end position="392"/>
    </location>
</feature>
<evidence type="ECO:0000313" key="8">
    <source>
        <dbReference type="Proteomes" id="UP000199444"/>
    </source>
</evidence>
<feature type="transmembrane region" description="Helical" evidence="6">
    <location>
        <begin position="344"/>
        <end position="366"/>
    </location>
</feature>
<evidence type="ECO:0000256" key="2">
    <source>
        <dbReference type="ARBA" id="ARBA00022475"/>
    </source>
</evidence>
<feature type="transmembrane region" description="Helical" evidence="6">
    <location>
        <begin position="305"/>
        <end position="332"/>
    </location>
</feature>
<sequence>MKRKILKLTKKPFVRNVIIMASGTAAAQLVTMALSPFITRLYGPEAFGLMGVFMAVVGIIAPVAALTYPIAIVLPKSDRDAKGIILLSLCISTGIAVGTAIILLVFHQPVVNLFNLENIAPFLYLIPIVVLFSGFMQVAEQWLIRTKQFAITAKVAFLHSLIIQGSKVGIGFIYPVAAVLIILSALGNGLRALMMVIFARKTDYKQTDLHTEKVSMKEIATKYRDFPYYRAPEVFLDAASQGLPILLLTSFFGPASVGFYSIGRMVLRLPTQLISKSVGDVFYPRISEAANNGENLTNLIKKATVALGAVGIIPFATVVIFGPWLFSFVFGAEWVTAGEYARWIALWTFFGFINRPSVVALPVLAAQAFHLKFTVFMLITRIAALAIGYYVFMSDLVAIALFGVSGAILNISLILITLHISKNYEDKQSDGDRL</sequence>
<feature type="transmembrane region" description="Helical" evidence="6">
    <location>
        <begin position="84"/>
        <end position="107"/>
    </location>
</feature>
<dbReference type="Proteomes" id="UP000199444">
    <property type="component" value="Unassembled WGS sequence"/>
</dbReference>
<feature type="transmembrane region" description="Helical" evidence="6">
    <location>
        <begin position="398"/>
        <end position="418"/>
    </location>
</feature>
<keyword evidence="8" id="KW-1185">Reference proteome</keyword>
<feature type="transmembrane region" description="Helical" evidence="6">
    <location>
        <begin position="172"/>
        <end position="199"/>
    </location>
</feature>
<dbReference type="Pfam" id="PF13440">
    <property type="entry name" value="Polysacc_synt_3"/>
    <property type="match status" value="1"/>
</dbReference>
<evidence type="ECO:0000313" key="7">
    <source>
        <dbReference type="EMBL" id="SDQ15292.1"/>
    </source>
</evidence>
<feature type="transmembrane region" description="Helical" evidence="6">
    <location>
        <begin position="119"/>
        <end position="139"/>
    </location>
</feature>
<keyword evidence="2" id="KW-1003">Cell membrane</keyword>
<protein>
    <submittedName>
        <fullName evidence="7">Membrane protein involved in the export of O-antigen and teichoic acid</fullName>
    </submittedName>
</protein>
<dbReference type="PANTHER" id="PTHR30250:SF28">
    <property type="entry name" value="POLYSACCHARIDE BIOSYNTHESIS PROTEIN"/>
    <property type="match status" value="1"/>
</dbReference>
<evidence type="ECO:0000256" key="6">
    <source>
        <dbReference type="SAM" id="Phobius"/>
    </source>
</evidence>
<name>A0A1H0YJC4_9BACI</name>
<feature type="transmembrane region" description="Helical" evidence="6">
    <location>
        <begin position="46"/>
        <end position="72"/>
    </location>
</feature>
<gene>
    <name evidence="7" type="ORF">SAMN05216231_0688</name>
</gene>
<evidence type="ECO:0000256" key="3">
    <source>
        <dbReference type="ARBA" id="ARBA00022692"/>
    </source>
</evidence>
<feature type="transmembrane region" description="Helical" evidence="6">
    <location>
        <begin position="12"/>
        <end position="34"/>
    </location>
</feature>
<comment type="subcellular location">
    <subcellularLocation>
        <location evidence="1">Cell membrane</location>
        <topology evidence="1">Multi-pass membrane protein</topology>
    </subcellularLocation>
</comment>